<evidence type="ECO:0000313" key="2">
    <source>
        <dbReference type="Proteomes" id="UP000886501"/>
    </source>
</evidence>
<reference evidence="1" key="1">
    <citation type="submission" date="2019-10" db="EMBL/GenBank/DDBJ databases">
        <authorList>
            <consortium name="DOE Joint Genome Institute"/>
            <person name="Kuo A."/>
            <person name="Miyauchi S."/>
            <person name="Kiss E."/>
            <person name="Drula E."/>
            <person name="Kohler A."/>
            <person name="Sanchez-Garcia M."/>
            <person name="Andreopoulos B."/>
            <person name="Barry K.W."/>
            <person name="Bonito G."/>
            <person name="Buee M."/>
            <person name="Carver A."/>
            <person name="Chen C."/>
            <person name="Cichocki N."/>
            <person name="Clum A."/>
            <person name="Culley D."/>
            <person name="Crous P.W."/>
            <person name="Fauchery L."/>
            <person name="Girlanda M."/>
            <person name="Hayes R."/>
            <person name="Keri Z."/>
            <person name="Labutti K."/>
            <person name="Lipzen A."/>
            <person name="Lombard V."/>
            <person name="Magnuson J."/>
            <person name="Maillard F."/>
            <person name="Morin E."/>
            <person name="Murat C."/>
            <person name="Nolan M."/>
            <person name="Ohm R."/>
            <person name="Pangilinan J."/>
            <person name="Pereira M."/>
            <person name="Perotto S."/>
            <person name="Peter M."/>
            <person name="Riley R."/>
            <person name="Sitrit Y."/>
            <person name="Stielow B."/>
            <person name="Szollosi G."/>
            <person name="Zifcakova L."/>
            <person name="Stursova M."/>
            <person name="Spatafora J.W."/>
            <person name="Tedersoo L."/>
            <person name="Vaario L.-M."/>
            <person name="Yamada A."/>
            <person name="Yan M."/>
            <person name="Wang P."/>
            <person name="Xu J."/>
            <person name="Bruns T."/>
            <person name="Baldrian P."/>
            <person name="Vilgalys R."/>
            <person name="Henrissat B."/>
            <person name="Grigoriev I.V."/>
            <person name="Hibbett D."/>
            <person name="Nagy L.G."/>
            <person name="Martin F.M."/>
        </authorList>
    </citation>
    <scope>NUCLEOTIDE SEQUENCE</scope>
    <source>
        <strain evidence="1">P2</strain>
    </source>
</reference>
<gene>
    <name evidence="1" type="ORF">BDM02DRAFT_3090058</name>
</gene>
<comment type="caution">
    <text evidence="1">The sequence shown here is derived from an EMBL/GenBank/DDBJ whole genome shotgun (WGS) entry which is preliminary data.</text>
</comment>
<sequence length="785" mass="87807">MPSKSLITVAVVGCSGCGKSSIIKKGCKAYAMSEPTTGIPPTDGKNQFRYTSRLGKINQGPNVTGSLRVLEADLSDFHLDDVSSRVWPDSAPRVDGVIVCYDSSSLSSFTHVERLVCGYNDLELPTVVMACKSDVTKEVDPHTAATMLRDHKVGLVEVSMYDDSGKDKMRRCFDWMIRAIYRDRSSVRVDSNSVYRNPASPDVLNTPNHPWDLSRPLLNSLPTDGIPMSTSSKSRASYFTNSPPIPHTPPRSPTRARSHNDLLSLVREREERGAGNQAFINDYNSRSSLPVTGINGDLTNRGADNLGSQSAPKRQDQRLSPWARLDDLFEKLLFSVVSDDDATFVSNFMLTYRRFATPRSVLLTMQKKMRQLDQETADPMFACLAQMNICRLLADWIRDYPYDFAVRGTAGALSALVKSIIAKTYLIHYGLEFLPFLETLPNLEDKDATWALKVDTLVEESDDSYSMLDEEEVRSASPAPESPVVSSASARPASPTQVSGTRERKHSLPLSRSTPKSATPHNGELEYSHKHIIRELQRISVELSSLNPMDVAQEITRIQKGLFLNIQPRHWLKHTLSSGPKDPETDTIARFNRFSNHIGDWVASLILCHDRPKTRAKQIERFVDIGVSLRVLNNYSGLRALVAGINAATYSGDLPMEIFKQRALEAYKSYQSWDLLFQAIRSHRAYRMALRNTKGACIPALEVHLLDLIRAHEGNPDYSSAHPSKIHWAKFNMIGRFIAGTVQAQEQCRQSPEYTFEEHPAINHLLVTAYIMDVEVSLFNGPMLS</sequence>
<proteinExistence type="predicted"/>
<evidence type="ECO:0000313" key="1">
    <source>
        <dbReference type="EMBL" id="KAF9652036.1"/>
    </source>
</evidence>
<dbReference type="EMBL" id="MU117971">
    <property type="protein sequence ID" value="KAF9652036.1"/>
    <property type="molecule type" value="Genomic_DNA"/>
</dbReference>
<name>A0ACB6ZSD1_THEGA</name>
<keyword evidence="2" id="KW-1185">Reference proteome</keyword>
<accession>A0ACB6ZSD1</accession>
<dbReference type="Proteomes" id="UP000886501">
    <property type="component" value="Unassembled WGS sequence"/>
</dbReference>
<organism evidence="1 2">
    <name type="scientific">Thelephora ganbajun</name>
    <name type="common">Ganba fungus</name>
    <dbReference type="NCBI Taxonomy" id="370292"/>
    <lineage>
        <taxon>Eukaryota</taxon>
        <taxon>Fungi</taxon>
        <taxon>Dikarya</taxon>
        <taxon>Basidiomycota</taxon>
        <taxon>Agaricomycotina</taxon>
        <taxon>Agaricomycetes</taxon>
        <taxon>Thelephorales</taxon>
        <taxon>Thelephoraceae</taxon>
        <taxon>Thelephora</taxon>
    </lineage>
</organism>
<reference evidence="1" key="2">
    <citation type="journal article" date="2020" name="Nat. Commun.">
        <title>Large-scale genome sequencing of mycorrhizal fungi provides insights into the early evolution of symbiotic traits.</title>
        <authorList>
            <person name="Miyauchi S."/>
            <person name="Kiss E."/>
            <person name="Kuo A."/>
            <person name="Drula E."/>
            <person name="Kohler A."/>
            <person name="Sanchez-Garcia M."/>
            <person name="Morin E."/>
            <person name="Andreopoulos B."/>
            <person name="Barry K.W."/>
            <person name="Bonito G."/>
            <person name="Buee M."/>
            <person name="Carver A."/>
            <person name="Chen C."/>
            <person name="Cichocki N."/>
            <person name="Clum A."/>
            <person name="Culley D."/>
            <person name="Crous P.W."/>
            <person name="Fauchery L."/>
            <person name="Girlanda M."/>
            <person name="Hayes R.D."/>
            <person name="Keri Z."/>
            <person name="LaButti K."/>
            <person name="Lipzen A."/>
            <person name="Lombard V."/>
            <person name="Magnuson J."/>
            <person name="Maillard F."/>
            <person name="Murat C."/>
            <person name="Nolan M."/>
            <person name="Ohm R.A."/>
            <person name="Pangilinan J."/>
            <person name="Pereira M.F."/>
            <person name="Perotto S."/>
            <person name="Peter M."/>
            <person name="Pfister S."/>
            <person name="Riley R."/>
            <person name="Sitrit Y."/>
            <person name="Stielow J.B."/>
            <person name="Szollosi G."/>
            <person name="Zifcakova L."/>
            <person name="Stursova M."/>
            <person name="Spatafora J.W."/>
            <person name="Tedersoo L."/>
            <person name="Vaario L.M."/>
            <person name="Yamada A."/>
            <person name="Yan M."/>
            <person name="Wang P."/>
            <person name="Xu J."/>
            <person name="Bruns T."/>
            <person name="Baldrian P."/>
            <person name="Vilgalys R."/>
            <person name="Dunand C."/>
            <person name="Henrissat B."/>
            <person name="Grigoriev I.V."/>
            <person name="Hibbett D."/>
            <person name="Nagy L.G."/>
            <person name="Martin F.M."/>
        </authorList>
    </citation>
    <scope>NUCLEOTIDE SEQUENCE</scope>
    <source>
        <strain evidence="1">P2</strain>
    </source>
</reference>
<protein>
    <submittedName>
        <fullName evidence="1">Ras GEF</fullName>
    </submittedName>
</protein>